<keyword evidence="1" id="KW-1133">Transmembrane helix</keyword>
<comment type="caution">
    <text evidence="2">The sequence shown here is derived from an EMBL/GenBank/DDBJ whole genome shotgun (WGS) entry which is preliminary data.</text>
</comment>
<reference evidence="2 3" key="1">
    <citation type="submission" date="2019-03" db="EMBL/GenBank/DDBJ databases">
        <title>Genomic Encyclopedia of Type Strains, Phase IV (KMG-IV): sequencing the most valuable type-strain genomes for metagenomic binning, comparative biology and taxonomic classification.</title>
        <authorList>
            <person name="Goeker M."/>
        </authorList>
    </citation>
    <scope>NUCLEOTIDE SEQUENCE [LARGE SCALE GENOMIC DNA]</scope>
    <source>
        <strain evidence="2 3">DSM 45775</strain>
    </source>
</reference>
<organism evidence="2 3">
    <name type="scientific">Actinomycetospora succinea</name>
    <dbReference type="NCBI Taxonomy" id="663603"/>
    <lineage>
        <taxon>Bacteria</taxon>
        <taxon>Bacillati</taxon>
        <taxon>Actinomycetota</taxon>
        <taxon>Actinomycetes</taxon>
        <taxon>Pseudonocardiales</taxon>
        <taxon>Pseudonocardiaceae</taxon>
        <taxon>Actinomycetospora</taxon>
    </lineage>
</organism>
<dbReference type="Proteomes" id="UP000295705">
    <property type="component" value="Unassembled WGS sequence"/>
</dbReference>
<dbReference type="EMBL" id="SNYO01000014">
    <property type="protein sequence ID" value="TDQ46999.1"/>
    <property type="molecule type" value="Genomic_DNA"/>
</dbReference>
<sequence>MPVILGVLTVVVVGLMVGVELAVAVFVNPIFDRLPADGGPAARSDGARVLGRAMPFWYIGGLALAVVWAVLAWGAPATPLVLVAVGLLVLSVVMSVTLLVPINDRVAAWAADGTPSDWRAQVHRWDRWHHLRVAIIVAAFVLLVVAVA</sequence>
<gene>
    <name evidence="2" type="ORF">EV188_11487</name>
</gene>
<dbReference type="Pfam" id="PF08592">
    <property type="entry name" value="Anthrone_oxy"/>
    <property type="match status" value="1"/>
</dbReference>
<protein>
    <submittedName>
        <fullName evidence="2">Putative membrane protein</fullName>
    </submittedName>
</protein>
<evidence type="ECO:0000313" key="3">
    <source>
        <dbReference type="Proteomes" id="UP000295705"/>
    </source>
</evidence>
<keyword evidence="1" id="KW-0812">Transmembrane</keyword>
<feature type="transmembrane region" description="Helical" evidence="1">
    <location>
        <begin position="56"/>
        <end position="74"/>
    </location>
</feature>
<evidence type="ECO:0000313" key="2">
    <source>
        <dbReference type="EMBL" id="TDQ46999.1"/>
    </source>
</evidence>
<keyword evidence="3" id="KW-1185">Reference proteome</keyword>
<accession>A0A4R6UN29</accession>
<feature type="transmembrane region" description="Helical" evidence="1">
    <location>
        <begin position="129"/>
        <end position="147"/>
    </location>
</feature>
<feature type="transmembrane region" description="Helical" evidence="1">
    <location>
        <begin position="6"/>
        <end position="27"/>
    </location>
</feature>
<dbReference type="OrthoDB" id="119926at2"/>
<dbReference type="AlphaFoldDB" id="A0A4R6UN29"/>
<name>A0A4R6UN29_9PSEU</name>
<evidence type="ECO:0000256" key="1">
    <source>
        <dbReference type="SAM" id="Phobius"/>
    </source>
</evidence>
<keyword evidence="1" id="KW-0472">Membrane</keyword>
<proteinExistence type="predicted"/>
<feature type="transmembrane region" description="Helical" evidence="1">
    <location>
        <begin position="80"/>
        <end position="100"/>
    </location>
</feature>
<dbReference type="InterPro" id="IPR013901">
    <property type="entry name" value="Anthrone_oxy"/>
</dbReference>